<dbReference type="Proteomes" id="UP000095280">
    <property type="component" value="Unplaced"/>
</dbReference>
<accession>A0A1I8IFC1</accession>
<dbReference type="GO" id="GO:0005524">
    <property type="term" value="F:ATP binding"/>
    <property type="evidence" value="ECO:0007669"/>
    <property type="project" value="UniProtKB-UniRule"/>
</dbReference>
<dbReference type="PANTHER" id="PTHR24058:SF28">
    <property type="entry name" value="SERINE_THREONINE-PROTEIN KINASE MINIBRAIN"/>
    <property type="match status" value="1"/>
</dbReference>
<evidence type="ECO:0000256" key="9">
    <source>
        <dbReference type="ARBA" id="ARBA00049308"/>
    </source>
</evidence>
<evidence type="ECO:0000256" key="2">
    <source>
        <dbReference type="ARBA" id="ARBA00013203"/>
    </source>
</evidence>
<keyword evidence="6" id="KW-0418">Kinase</keyword>
<dbReference type="Gene3D" id="3.30.200.20">
    <property type="entry name" value="Phosphorylase Kinase, domain 1"/>
    <property type="match status" value="1"/>
</dbReference>
<dbReference type="InterPro" id="IPR050494">
    <property type="entry name" value="Ser_Thr_dual-spec_kinase"/>
</dbReference>
<evidence type="ECO:0000313" key="12">
    <source>
        <dbReference type="WBParaSite" id="maker-uti_cns_0012130-snap-gene-0.7-mRNA-1"/>
    </source>
</evidence>
<evidence type="ECO:0000256" key="6">
    <source>
        <dbReference type="ARBA" id="ARBA00022777"/>
    </source>
</evidence>
<dbReference type="Gene3D" id="1.10.510.10">
    <property type="entry name" value="Transferase(Phosphotransferase) domain 1"/>
    <property type="match status" value="1"/>
</dbReference>
<protein>
    <recommendedName>
        <fullName evidence="2">dual-specificity kinase</fullName>
        <ecNumber evidence="2">2.7.12.1</ecNumber>
    </recommendedName>
</protein>
<dbReference type="AlphaFoldDB" id="A0A1I8IFC1"/>
<keyword evidence="3" id="KW-0723">Serine/threonine-protein kinase</keyword>
<dbReference type="SMART" id="SM00220">
    <property type="entry name" value="S_TKc"/>
    <property type="match status" value="1"/>
</dbReference>
<evidence type="ECO:0000256" key="10">
    <source>
        <dbReference type="ARBA" id="ARBA00051680"/>
    </source>
</evidence>
<evidence type="ECO:0000256" key="4">
    <source>
        <dbReference type="ARBA" id="ARBA00022679"/>
    </source>
</evidence>
<evidence type="ECO:0000256" key="7">
    <source>
        <dbReference type="ARBA" id="ARBA00022840"/>
    </source>
</evidence>
<proteinExistence type="inferred from homology"/>
<evidence type="ECO:0000256" key="1">
    <source>
        <dbReference type="ARBA" id="ARBA00008867"/>
    </source>
</evidence>
<keyword evidence="11" id="KW-1185">Reference proteome</keyword>
<comment type="similarity">
    <text evidence="1">Belongs to the protein kinase superfamily. CMGC Ser/Thr protein kinase family. MNB/DYRK subfamily.</text>
</comment>
<sequence>MRPATGQYGQLCTSNQLSNLRSRVPAAGDYENKPAQLQDYLLTGGTTAVPAGQHHQLLQSDSTNRSYPLSLYNLPAANAGSDYAVLHRVAANVNQNVIAPSGGGGCGVLASSTSSSSFRECSSRPVFKLTVELIKTYKVINEQYYKKKRRGCVTGAESGANGSANVGGGAGGTGVNSGSTVAVTSSLEDANPQQSKREKRLFNDGYDDQNHDYIVRPGEFWIDRYQADSLIGKGSFGLVVKALDTKEDAHVAVKIIKNKPAFLRQARVEVGLLELMAKQPDCKNFVVNLRHHFSFRNHLFLVFDLLSYNLYDLLRNTNFRGVSLNLTRKFAQQLCNGLAFLSRLQIIHSDLKPENILLVNPKRSAIRIIDFGSSCHVNSRIYQYIQSRFYRSPEVLVGMQYGLPIDMWSLGCILVELHTGEPLFAGHHEADQLMRLVEVLGIPPPELLDAGSKTSKFFERLADGTYRPLLYSGPEQQQAAAAAAAAAAAKSSRPPPAVPAYQPPASRRLRDIVGADSGGPGGRRADEAGHSPTEYQVFLDLVAQMLVYEPRIRMRPEAALQHKFFRGATATSGSAQQQQKQRPGPAF</sequence>
<reference evidence="12" key="1">
    <citation type="submission" date="2016-11" db="UniProtKB">
        <authorList>
            <consortium name="WormBaseParasite"/>
        </authorList>
    </citation>
    <scope>IDENTIFICATION</scope>
</reference>
<dbReference type="PROSITE" id="PS50011">
    <property type="entry name" value="PROTEIN_KINASE_DOM"/>
    <property type="match status" value="1"/>
</dbReference>
<comment type="catalytic activity">
    <reaction evidence="9">
        <text>L-threonyl-[protein] + ATP = O-phospho-L-threonyl-[protein] + ADP + H(+)</text>
        <dbReference type="Rhea" id="RHEA:46608"/>
        <dbReference type="Rhea" id="RHEA-COMP:11060"/>
        <dbReference type="Rhea" id="RHEA-COMP:11605"/>
        <dbReference type="ChEBI" id="CHEBI:15378"/>
        <dbReference type="ChEBI" id="CHEBI:30013"/>
        <dbReference type="ChEBI" id="CHEBI:30616"/>
        <dbReference type="ChEBI" id="CHEBI:61977"/>
        <dbReference type="ChEBI" id="CHEBI:456216"/>
        <dbReference type="EC" id="2.7.12.1"/>
    </reaction>
</comment>
<keyword evidence="7" id="KW-0067">ATP-binding</keyword>
<dbReference type="OrthoDB" id="9332038at2759"/>
<dbReference type="InterPro" id="IPR044131">
    <property type="entry name" value="PKc_DYR1A/1B"/>
</dbReference>
<keyword evidence="5" id="KW-0547">Nucleotide-binding</keyword>
<dbReference type="SUPFAM" id="SSF56112">
    <property type="entry name" value="Protein kinase-like (PK-like)"/>
    <property type="match status" value="1"/>
</dbReference>
<name>A0A1I8IFC1_9PLAT</name>
<dbReference type="InterPro" id="IPR017441">
    <property type="entry name" value="Protein_kinase_ATP_BS"/>
</dbReference>
<dbReference type="Pfam" id="PF00069">
    <property type="entry name" value="Pkinase"/>
    <property type="match status" value="1"/>
</dbReference>
<dbReference type="GO" id="GO:0004674">
    <property type="term" value="F:protein serine/threonine kinase activity"/>
    <property type="evidence" value="ECO:0007669"/>
    <property type="project" value="UniProtKB-KW"/>
</dbReference>
<dbReference type="InterPro" id="IPR000719">
    <property type="entry name" value="Prot_kinase_dom"/>
</dbReference>
<dbReference type="EC" id="2.7.12.1" evidence="2"/>
<comment type="catalytic activity">
    <reaction evidence="10">
        <text>L-tyrosyl-[protein] + ATP = O-phospho-L-tyrosyl-[protein] + ADP + H(+)</text>
        <dbReference type="Rhea" id="RHEA:10596"/>
        <dbReference type="Rhea" id="RHEA-COMP:10136"/>
        <dbReference type="Rhea" id="RHEA-COMP:20101"/>
        <dbReference type="ChEBI" id="CHEBI:15378"/>
        <dbReference type="ChEBI" id="CHEBI:30616"/>
        <dbReference type="ChEBI" id="CHEBI:46858"/>
        <dbReference type="ChEBI" id="CHEBI:61978"/>
        <dbReference type="ChEBI" id="CHEBI:456216"/>
        <dbReference type="EC" id="2.7.12.1"/>
    </reaction>
</comment>
<dbReference type="PANTHER" id="PTHR24058">
    <property type="entry name" value="DUAL SPECIFICITY PROTEIN KINASE"/>
    <property type="match status" value="1"/>
</dbReference>
<keyword evidence="4" id="KW-0808">Transferase</keyword>
<dbReference type="CDD" id="cd14226">
    <property type="entry name" value="PKc_DYRK1"/>
    <property type="match status" value="1"/>
</dbReference>
<evidence type="ECO:0000256" key="3">
    <source>
        <dbReference type="ARBA" id="ARBA00022527"/>
    </source>
</evidence>
<dbReference type="STRING" id="282301.A0A1I8IFC1"/>
<evidence type="ECO:0000256" key="5">
    <source>
        <dbReference type="ARBA" id="ARBA00022741"/>
    </source>
</evidence>
<dbReference type="GO" id="GO:0004712">
    <property type="term" value="F:protein serine/threonine/tyrosine kinase activity"/>
    <property type="evidence" value="ECO:0007669"/>
    <property type="project" value="UniProtKB-EC"/>
</dbReference>
<dbReference type="PROSITE" id="PS00108">
    <property type="entry name" value="PROTEIN_KINASE_ST"/>
    <property type="match status" value="1"/>
</dbReference>
<evidence type="ECO:0000313" key="11">
    <source>
        <dbReference type="Proteomes" id="UP000095280"/>
    </source>
</evidence>
<evidence type="ECO:0000256" key="8">
    <source>
        <dbReference type="ARBA" id="ARBA00049003"/>
    </source>
</evidence>
<comment type="catalytic activity">
    <reaction evidence="8">
        <text>L-seryl-[protein] + ATP = O-phospho-L-seryl-[protein] + ADP + H(+)</text>
        <dbReference type="Rhea" id="RHEA:17989"/>
        <dbReference type="Rhea" id="RHEA-COMP:9863"/>
        <dbReference type="Rhea" id="RHEA-COMP:11604"/>
        <dbReference type="ChEBI" id="CHEBI:15378"/>
        <dbReference type="ChEBI" id="CHEBI:29999"/>
        <dbReference type="ChEBI" id="CHEBI:30616"/>
        <dbReference type="ChEBI" id="CHEBI:83421"/>
        <dbReference type="ChEBI" id="CHEBI:456216"/>
        <dbReference type="EC" id="2.7.12.1"/>
    </reaction>
</comment>
<dbReference type="WBParaSite" id="maker-uti_cns_0012130-snap-gene-0.7-mRNA-1">
    <property type="protein sequence ID" value="maker-uti_cns_0012130-snap-gene-0.7-mRNA-1"/>
    <property type="gene ID" value="maker-uti_cns_0012130-snap-gene-0.7"/>
</dbReference>
<dbReference type="InterPro" id="IPR008271">
    <property type="entry name" value="Ser/Thr_kinase_AS"/>
</dbReference>
<dbReference type="PROSITE" id="PS00107">
    <property type="entry name" value="PROTEIN_KINASE_ATP"/>
    <property type="match status" value="1"/>
</dbReference>
<dbReference type="InterPro" id="IPR011009">
    <property type="entry name" value="Kinase-like_dom_sf"/>
</dbReference>
<organism evidence="11 12">
    <name type="scientific">Macrostomum lignano</name>
    <dbReference type="NCBI Taxonomy" id="282301"/>
    <lineage>
        <taxon>Eukaryota</taxon>
        <taxon>Metazoa</taxon>
        <taxon>Spiralia</taxon>
        <taxon>Lophotrochozoa</taxon>
        <taxon>Platyhelminthes</taxon>
        <taxon>Rhabditophora</taxon>
        <taxon>Macrostomorpha</taxon>
        <taxon>Macrostomida</taxon>
        <taxon>Macrostomidae</taxon>
        <taxon>Macrostomum</taxon>
    </lineage>
</organism>